<accession>A0A1Z3U859</accession>
<proteinExistence type="predicted"/>
<evidence type="ECO:0000313" key="2">
    <source>
        <dbReference type="EMBL" id="ASE39340.1"/>
    </source>
</evidence>
<dbReference type="GeneID" id="34016184"/>
<dbReference type="Proteomes" id="UP000197050">
    <property type="component" value="Chromosome"/>
</dbReference>
<evidence type="ECO:0000313" key="3">
    <source>
        <dbReference type="Proteomes" id="UP000197050"/>
    </source>
</evidence>
<protein>
    <submittedName>
        <fullName evidence="2">Phage tail protein</fullName>
    </submittedName>
</protein>
<sequence length="150" mass="16361">MTIFYSPNTGAFYDDAFWDAPLPADATEVTPERHAELLEATTTGQIVQAGEDGQPVAVDAPAPPPETLAVLARRRRDAEIIAVRWMVDRHRDEQALDAPTTLSAEGYRTVLLHIQALRDVPAQSGFPADIAWPVLPTAIETQTSGEDQND</sequence>
<evidence type="ECO:0000259" key="1">
    <source>
        <dbReference type="Pfam" id="PF16778"/>
    </source>
</evidence>
<reference evidence="3" key="1">
    <citation type="submission" date="2017-06" db="EMBL/GenBank/DDBJ databases">
        <title>FDA dAtabase for Regulatory Grade micrObial Sequences (FDA-ARGOS): Supporting development and validation of Infectious Disease Dx tests.</title>
        <authorList>
            <person name="Minogue T."/>
            <person name="Wolcott M."/>
            <person name="Wasieloski L."/>
            <person name="Aguilar W."/>
            <person name="Moore D."/>
            <person name="Tallon L."/>
            <person name="Sadzewicz L."/>
            <person name="Sengamalay N."/>
            <person name="Ott S."/>
            <person name="Godinez A."/>
            <person name="Nagaraj S."/>
            <person name="Nadendla S."/>
            <person name="Geyer C."/>
            <person name="Sichtig H."/>
        </authorList>
    </citation>
    <scope>NUCLEOTIDE SEQUENCE [LARGE SCALE GENOMIC DNA]</scope>
    <source>
        <strain evidence="3">FDAARGOS_289</strain>
    </source>
</reference>
<organism evidence="2 3">
    <name type="scientific">Brevundimonas vesicularis</name>
    <name type="common">Pseudomonas vesicularis</name>
    <dbReference type="NCBI Taxonomy" id="41276"/>
    <lineage>
        <taxon>Bacteria</taxon>
        <taxon>Pseudomonadati</taxon>
        <taxon>Pseudomonadota</taxon>
        <taxon>Alphaproteobacteria</taxon>
        <taxon>Caulobacterales</taxon>
        <taxon>Caulobacteraceae</taxon>
        <taxon>Brevundimonas</taxon>
    </lineage>
</organism>
<dbReference type="AlphaFoldDB" id="A0A1Z3U859"/>
<dbReference type="RefSeq" id="WP_088582533.1">
    <property type="nucleotide sequence ID" value="NZ_CP022048.2"/>
</dbReference>
<gene>
    <name evidence="2" type="ORF">CEP68_07400</name>
</gene>
<name>A0A1Z3U859_BREVE</name>
<dbReference type="KEGG" id="bvc:CEP68_07400"/>
<dbReference type="InterPro" id="IPR031893">
    <property type="entry name" value="Phage_tail_APC"/>
</dbReference>
<feature type="domain" description="Phage tail assembly chaperone-like" evidence="1">
    <location>
        <begin position="71"/>
        <end position="136"/>
    </location>
</feature>
<dbReference type="EMBL" id="CP022048">
    <property type="protein sequence ID" value="ASE39340.1"/>
    <property type="molecule type" value="Genomic_DNA"/>
</dbReference>
<dbReference type="Pfam" id="PF16778">
    <property type="entry name" value="Phage_tail_APC"/>
    <property type="match status" value="1"/>
</dbReference>